<evidence type="ECO:0000256" key="4">
    <source>
        <dbReference type="ARBA" id="ARBA00023163"/>
    </source>
</evidence>
<dbReference type="SUPFAM" id="SSF51215">
    <property type="entry name" value="Regulatory protein AraC"/>
    <property type="match status" value="1"/>
</dbReference>
<dbReference type="PROSITE" id="PS01124">
    <property type="entry name" value="HTH_ARAC_FAMILY_2"/>
    <property type="match status" value="1"/>
</dbReference>
<reference evidence="6 7" key="1">
    <citation type="submission" date="2020-04" db="EMBL/GenBank/DDBJ databases">
        <authorList>
            <person name="Yoon J."/>
        </authorList>
    </citation>
    <scope>NUCLEOTIDE SEQUENCE [LARGE SCALE GENOMIC DNA]</scope>
    <source>
        <strain evidence="6 7">KMU-166</strain>
    </source>
</reference>
<keyword evidence="2" id="KW-0238">DNA-binding</keyword>
<accession>A0ABX1GK32</accession>
<dbReference type="InterPro" id="IPR037923">
    <property type="entry name" value="HTH-like"/>
</dbReference>
<dbReference type="PANTHER" id="PTHR43280:SF30">
    <property type="entry name" value="MMSAB OPERON REGULATORY PROTEIN"/>
    <property type="match status" value="1"/>
</dbReference>
<evidence type="ECO:0000313" key="7">
    <source>
        <dbReference type="Proteomes" id="UP000765845"/>
    </source>
</evidence>
<dbReference type="InterPro" id="IPR018060">
    <property type="entry name" value="HTH_AraC"/>
</dbReference>
<comment type="caution">
    <text evidence="6">The sequence shown here is derived from an EMBL/GenBank/DDBJ whole genome shotgun (WGS) entry which is preliminary data.</text>
</comment>
<dbReference type="InterPro" id="IPR018062">
    <property type="entry name" value="HTH_AraC-typ_CS"/>
</dbReference>
<dbReference type="Proteomes" id="UP000765845">
    <property type="component" value="Unassembled WGS sequence"/>
</dbReference>
<evidence type="ECO:0000259" key="5">
    <source>
        <dbReference type="PROSITE" id="PS01124"/>
    </source>
</evidence>
<feature type="domain" description="HTH araC/xylS-type" evidence="5">
    <location>
        <begin position="190"/>
        <end position="288"/>
    </location>
</feature>
<dbReference type="CDD" id="cd06986">
    <property type="entry name" value="cupin_MmsR-like_N"/>
    <property type="match status" value="1"/>
</dbReference>
<dbReference type="RefSeq" id="WP_168452045.1">
    <property type="nucleotide sequence ID" value="NZ_JAAWWK010000008.1"/>
</dbReference>
<dbReference type="PROSITE" id="PS00041">
    <property type="entry name" value="HTH_ARAC_FAMILY_1"/>
    <property type="match status" value="1"/>
</dbReference>
<dbReference type="SUPFAM" id="SSF46689">
    <property type="entry name" value="Homeodomain-like"/>
    <property type="match status" value="2"/>
</dbReference>
<dbReference type="PRINTS" id="PR00032">
    <property type="entry name" value="HTHARAC"/>
</dbReference>
<dbReference type="Pfam" id="PF02311">
    <property type="entry name" value="AraC_binding"/>
    <property type="match status" value="1"/>
</dbReference>
<dbReference type="Gene3D" id="2.60.120.280">
    <property type="entry name" value="Regulatory protein AraC"/>
    <property type="match status" value="1"/>
</dbReference>
<dbReference type="EMBL" id="JAAWWK010000008">
    <property type="protein sequence ID" value="NKI19536.1"/>
    <property type="molecule type" value="Genomic_DNA"/>
</dbReference>
<name>A0ABX1GK32_9GAMM</name>
<evidence type="ECO:0000256" key="2">
    <source>
        <dbReference type="ARBA" id="ARBA00023125"/>
    </source>
</evidence>
<dbReference type="Pfam" id="PF12833">
    <property type="entry name" value="HTH_18"/>
    <property type="match status" value="1"/>
</dbReference>
<keyword evidence="3" id="KW-0010">Activator</keyword>
<sequence>MAITSEWPLPANGVRFLTPRFMVQLLAQHPLTEGLYPLAMGYYPIARKHHMLRQTHDNYLIMYCTGGHGTLVCDDRQYDIRSGDLVLLPRGHSHAYHADDLDPWTIYWLHFNGRLADAFYQHSRLTSPKLYIGLQPRVVRIFDGLSELRRSAYQLAEFIQGCHQIQALLSYIALLERQQRPQSGKGLDWERLRAMMQEHIHGQLNLDELAASANLSKFHFTKKFKAWSGQSPIQYFINMKVQRACYLLDSTGMSIKEVAAALGYDDAYYFSRVFKKTIGLSPSEYRQHRRV</sequence>
<dbReference type="PANTHER" id="PTHR43280">
    <property type="entry name" value="ARAC-FAMILY TRANSCRIPTIONAL REGULATOR"/>
    <property type="match status" value="1"/>
</dbReference>
<dbReference type="InterPro" id="IPR003313">
    <property type="entry name" value="AraC-bd"/>
</dbReference>
<dbReference type="SMART" id="SM00342">
    <property type="entry name" value="HTH_ARAC"/>
    <property type="match status" value="1"/>
</dbReference>
<protein>
    <submittedName>
        <fullName evidence="6">AraC family transcriptional regulator</fullName>
    </submittedName>
</protein>
<dbReference type="InterPro" id="IPR009057">
    <property type="entry name" value="Homeodomain-like_sf"/>
</dbReference>
<evidence type="ECO:0000313" key="6">
    <source>
        <dbReference type="EMBL" id="NKI19536.1"/>
    </source>
</evidence>
<keyword evidence="1" id="KW-0805">Transcription regulation</keyword>
<organism evidence="6 7">
    <name type="scientific">Spongiibacter thalassae</name>
    <dbReference type="NCBI Taxonomy" id="2721624"/>
    <lineage>
        <taxon>Bacteria</taxon>
        <taxon>Pseudomonadati</taxon>
        <taxon>Pseudomonadota</taxon>
        <taxon>Gammaproteobacteria</taxon>
        <taxon>Cellvibrionales</taxon>
        <taxon>Spongiibacteraceae</taxon>
        <taxon>Spongiibacter</taxon>
    </lineage>
</organism>
<gene>
    <name evidence="6" type="ORF">HCU74_19185</name>
</gene>
<keyword evidence="7" id="KW-1185">Reference proteome</keyword>
<dbReference type="InterPro" id="IPR020449">
    <property type="entry name" value="Tscrpt_reg_AraC-type_HTH"/>
</dbReference>
<proteinExistence type="predicted"/>
<dbReference type="Gene3D" id="1.10.10.60">
    <property type="entry name" value="Homeodomain-like"/>
    <property type="match status" value="2"/>
</dbReference>
<evidence type="ECO:0000256" key="3">
    <source>
        <dbReference type="ARBA" id="ARBA00023159"/>
    </source>
</evidence>
<evidence type="ECO:0000256" key="1">
    <source>
        <dbReference type="ARBA" id="ARBA00023015"/>
    </source>
</evidence>
<keyword evidence="4" id="KW-0804">Transcription</keyword>